<feature type="region of interest" description="Disordered" evidence="1">
    <location>
        <begin position="308"/>
        <end position="349"/>
    </location>
</feature>
<evidence type="ECO:0000256" key="2">
    <source>
        <dbReference type="SAM" id="SignalP"/>
    </source>
</evidence>
<proteinExistence type="predicted"/>
<evidence type="ECO:0008006" key="5">
    <source>
        <dbReference type="Google" id="ProtNLM"/>
    </source>
</evidence>
<organism evidence="3 4">
    <name type="scientific">Candidatus Uhrbacteria bacterium RIFCSPLOWO2_02_FULL_48_18</name>
    <dbReference type="NCBI Taxonomy" id="1802408"/>
    <lineage>
        <taxon>Bacteria</taxon>
        <taxon>Candidatus Uhriibacteriota</taxon>
    </lineage>
</organism>
<accession>A0A1F7V8W8</accession>
<dbReference type="Proteomes" id="UP000176593">
    <property type="component" value="Unassembled WGS sequence"/>
</dbReference>
<comment type="caution">
    <text evidence="3">The sequence shown here is derived from an EMBL/GenBank/DDBJ whole genome shotgun (WGS) entry which is preliminary data.</text>
</comment>
<feature type="chain" id="PRO_5009533204" description="GH18 domain-containing protein" evidence="2">
    <location>
        <begin position="22"/>
        <end position="349"/>
    </location>
</feature>
<sequence length="349" mass="39089">MKRVPFLSFLFSMLLTSTSYAQLPPHMSGVGMFTWQETVKVGDTAFAEEAKQHGLSHVIVKSHDGSTWGTKMDGVWKPAVGRGLIAELHKRNIRAYTYFTARLASDDANIDESIKLAERTLEWGADGVIVDDLGLFGKSREKWIRLFAGLRTVVNKYPGTILGASAFPHLMRWDDCPWNVAIQYSDYFLPQNYWRLFREMEPELAIAYGQSNFDALRSYTESACKKNKSACKKTKEPCKLVPVGMSYGEKVTAEQIETFLLSAKPFYAGVSLFRWGTVPEGGWDVIKKMAAQYTHNRPLRQISSIDIVRGPQKPTPPETQPLPPKKPGVAISPFPYKPDTTARCGACPP</sequence>
<reference evidence="3 4" key="1">
    <citation type="journal article" date="2016" name="Nat. Commun.">
        <title>Thousands of microbial genomes shed light on interconnected biogeochemical processes in an aquifer system.</title>
        <authorList>
            <person name="Anantharaman K."/>
            <person name="Brown C.T."/>
            <person name="Hug L.A."/>
            <person name="Sharon I."/>
            <person name="Castelle C.J."/>
            <person name="Probst A.J."/>
            <person name="Thomas B.C."/>
            <person name="Singh A."/>
            <person name="Wilkins M.J."/>
            <person name="Karaoz U."/>
            <person name="Brodie E.L."/>
            <person name="Williams K.H."/>
            <person name="Hubbard S.S."/>
            <person name="Banfield J.F."/>
        </authorList>
    </citation>
    <scope>NUCLEOTIDE SEQUENCE [LARGE SCALE GENOMIC DNA]</scope>
</reference>
<evidence type="ECO:0000313" key="4">
    <source>
        <dbReference type="Proteomes" id="UP000176593"/>
    </source>
</evidence>
<evidence type="ECO:0000256" key="1">
    <source>
        <dbReference type="SAM" id="MobiDB-lite"/>
    </source>
</evidence>
<protein>
    <recommendedName>
        <fullName evidence="5">GH18 domain-containing protein</fullName>
    </recommendedName>
</protein>
<dbReference type="EMBL" id="MGEQ01000008">
    <property type="protein sequence ID" value="OGL86557.1"/>
    <property type="molecule type" value="Genomic_DNA"/>
</dbReference>
<feature type="compositionally biased region" description="Pro residues" evidence="1">
    <location>
        <begin position="313"/>
        <end position="326"/>
    </location>
</feature>
<gene>
    <name evidence="3" type="ORF">A3I41_04690</name>
</gene>
<feature type="signal peptide" evidence="2">
    <location>
        <begin position="1"/>
        <end position="21"/>
    </location>
</feature>
<keyword evidence="2" id="KW-0732">Signal</keyword>
<evidence type="ECO:0000313" key="3">
    <source>
        <dbReference type="EMBL" id="OGL86557.1"/>
    </source>
</evidence>
<name>A0A1F7V8W8_9BACT</name>
<dbReference type="AlphaFoldDB" id="A0A1F7V8W8"/>